<dbReference type="Pfam" id="PF00144">
    <property type="entry name" value="Beta-lactamase"/>
    <property type="match status" value="1"/>
</dbReference>
<dbReference type="SUPFAM" id="SSF56601">
    <property type="entry name" value="beta-lactamase/transpeptidase-like"/>
    <property type="match status" value="1"/>
</dbReference>
<evidence type="ECO:0000313" key="3">
    <source>
        <dbReference type="EMBL" id="MCW1921476.1"/>
    </source>
</evidence>
<feature type="signal peptide" evidence="1">
    <location>
        <begin position="1"/>
        <end position="16"/>
    </location>
</feature>
<accession>A0ABT3GCZ0</accession>
<gene>
    <name evidence="3" type="ORF">OKA05_02860</name>
</gene>
<dbReference type="InterPro" id="IPR012338">
    <property type="entry name" value="Beta-lactam/transpept-like"/>
</dbReference>
<comment type="caution">
    <text evidence="3">The sequence shown here is derived from an EMBL/GenBank/DDBJ whole genome shotgun (WGS) entry which is preliminary data.</text>
</comment>
<proteinExistence type="predicted"/>
<organism evidence="3 4">
    <name type="scientific">Luteolibacter arcticus</name>
    <dbReference type="NCBI Taxonomy" id="1581411"/>
    <lineage>
        <taxon>Bacteria</taxon>
        <taxon>Pseudomonadati</taxon>
        <taxon>Verrucomicrobiota</taxon>
        <taxon>Verrucomicrobiia</taxon>
        <taxon>Verrucomicrobiales</taxon>
        <taxon>Verrucomicrobiaceae</taxon>
        <taxon>Luteolibacter</taxon>
    </lineage>
</organism>
<evidence type="ECO:0000256" key="1">
    <source>
        <dbReference type="SAM" id="SignalP"/>
    </source>
</evidence>
<sequence length="376" mass="40334">MKPILLLSLLATAAFAEVNPAISEAMDKATAAKEIAGAVTLVADGEKTLHFGANGFADLESKASMETNALFWIASMSKPVTGTAVMMMQDAGKLSVDDPVSKYLPEFKGLKDAGGKEVIVTIKQCLTHSAGLSEVSPQESGNIATLKDLMPLIVAKPVQFAPGSKWQYCQTGINTAARVVEVVSGESFPDFLDKHLFQPLGMENTTFYPTEKQAARLAVSYKRSAAGGLEKTALMFLGNQPITSRERYPRANGGLFSTAEDYEKFARMILRGGELDGKRYLSEKAVKQMTTVQSGDLKTGFTPGNGWGLGWCVIREPQGVAATLSPGTFGHGGAYGTQAWIDPVKKRIHLLLIQRADLPNSDGSDIRKAFHEAAAK</sequence>
<feature type="domain" description="Beta-lactamase-related" evidence="2">
    <location>
        <begin position="26"/>
        <end position="369"/>
    </location>
</feature>
<keyword evidence="4" id="KW-1185">Reference proteome</keyword>
<dbReference type="Proteomes" id="UP001320876">
    <property type="component" value="Unassembled WGS sequence"/>
</dbReference>
<dbReference type="RefSeq" id="WP_264485585.1">
    <property type="nucleotide sequence ID" value="NZ_JAPDDT010000001.1"/>
</dbReference>
<dbReference type="PANTHER" id="PTHR43283:SF3">
    <property type="entry name" value="BETA-LACTAMASE FAMILY PROTEIN (AFU_ORTHOLOGUE AFUA_5G07500)"/>
    <property type="match status" value="1"/>
</dbReference>
<protein>
    <submittedName>
        <fullName evidence="3">Beta-lactamase family protein</fullName>
    </submittedName>
</protein>
<dbReference type="InterPro" id="IPR050789">
    <property type="entry name" value="Diverse_Enzym_Activities"/>
</dbReference>
<name>A0ABT3GCZ0_9BACT</name>
<evidence type="ECO:0000313" key="4">
    <source>
        <dbReference type="Proteomes" id="UP001320876"/>
    </source>
</evidence>
<dbReference type="EMBL" id="JAPDDT010000001">
    <property type="protein sequence ID" value="MCW1921476.1"/>
    <property type="molecule type" value="Genomic_DNA"/>
</dbReference>
<dbReference type="InterPro" id="IPR001466">
    <property type="entry name" value="Beta-lactam-related"/>
</dbReference>
<feature type="chain" id="PRO_5045367548" evidence="1">
    <location>
        <begin position="17"/>
        <end position="376"/>
    </location>
</feature>
<dbReference type="PANTHER" id="PTHR43283">
    <property type="entry name" value="BETA-LACTAMASE-RELATED"/>
    <property type="match status" value="1"/>
</dbReference>
<evidence type="ECO:0000259" key="2">
    <source>
        <dbReference type="Pfam" id="PF00144"/>
    </source>
</evidence>
<dbReference type="Gene3D" id="3.40.710.10">
    <property type="entry name" value="DD-peptidase/beta-lactamase superfamily"/>
    <property type="match status" value="1"/>
</dbReference>
<keyword evidence="1" id="KW-0732">Signal</keyword>
<reference evidence="3 4" key="1">
    <citation type="submission" date="2022-10" db="EMBL/GenBank/DDBJ databases">
        <title>Luteolibacter arcticus strain CCTCC AB 2014275, whole genome shotgun sequencing project.</title>
        <authorList>
            <person name="Zhao G."/>
            <person name="Shen L."/>
        </authorList>
    </citation>
    <scope>NUCLEOTIDE SEQUENCE [LARGE SCALE GENOMIC DNA]</scope>
    <source>
        <strain evidence="3 4">CCTCC AB 2014275</strain>
    </source>
</reference>